<dbReference type="CDD" id="cd00761">
    <property type="entry name" value="Glyco_tranf_GTA_type"/>
    <property type="match status" value="1"/>
</dbReference>
<gene>
    <name evidence="2" type="ORF">GGR00_003173</name>
</gene>
<dbReference type="InterPro" id="IPR001173">
    <property type="entry name" value="Glyco_trans_2-like"/>
</dbReference>
<keyword evidence="3" id="KW-1185">Reference proteome</keyword>
<dbReference type="InterPro" id="IPR029044">
    <property type="entry name" value="Nucleotide-diphossugar_trans"/>
</dbReference>
<dbReference type="EMBL" id="JACHOU010000007">
    <property type="protein sequence ID" value="MBB6355371.1"/>
    <property type="molecule type" value="Genomic_DNA"/>
</dbReference>
<feature type="domain" description="Glycosyltransferase 2-like" evidence="1">
    <location>
        <begin position="28"/>
        <end position="150"/>
    </location>
</feature>
<dbReference type="Proteomes" id="UP000536262">
    <property type="component" value="Unassembled WGS sequence"/>
</dbReference>
<dbReference type="SUPFAM" id="SSF53448">
    <property type="entry name" value="Nucleotide-diphospho-sugar transferases"/>
    <property type="match status" value="1"/>
</dbReference>
<evidence type="ECO:0000313" key="2">
    <source>
        <dbReference type="EMBL" id="MBB6355371.1"/>
    </source>
</evidence>
<comment type="caution">
    <text evidence="2">The sequence shown here is derived from an EMBL/GenBank/DDBJ whole genome shotgun (WGS) entry which is preliminary data.</text>
</comment>
<proteinExistence type="predicted"/>
<dbReference type="Gene3D" id="3.90.550.10">
    <property type="entry name" value="Spore Coat Polysaccharide Biosynthesis Protein SpsA, Chain A"/>
    <property type="match status" value="1"/>
</dbReference>
<dbReference type="Pfam" id="PF00535">
    <property type="entry name" value="Glycos_transf_2"/>
    <property type="match status" value="1"/>
</dbReference>
<name>A0A7X0F929_9HYPH</name>
<dbReference type="RefSeq" id="WP_082496747.1">
    <property type="nucleotide sequence ID" value="NZ_BAABEG010000001.1"/>
</dbReference>
<evidence type="ECO:0000313" key="3">
    <source>
        <dbReference type="Proteomes" id="UP000536262"/>
    </source>
</evidence>
<organism evidence="2 3">
    <name type="scientific">Aminobacter aganoensis</name>
    <dbReference type="NCBI Taxonomy" id="83264"/>
    <lineage>
        <taxon>Bacteria</taxon>
        <taxon>Pseudomonadati</taxon>
        <taxon>Pseudomonadota</taxon>
        <taxon>Alphaproteobacteria</taxon>
        <taxon>Hyphomicrobiales</taxon>
        <taxon>Phyllobacteriaceae</taxon>
        <taxon>Aminobacter</taxon>
    </lineage>
</organism>
<reference evidence="2 3" key="1">
    <citation type="submission" date="2020-08" db="EMBL/GenBank/DDBJ databases">
        <title>Genomic Encyclopedia of Type Strains, Phase IV (KMG-IV): sequencing the most valuable type-strain genomes for metagenomic binning, comparative biology and taxonomic classification.</title>
        <authorList>
            <person name="Goeker M."/>
        </authorList>
    </citation>
    <scope>NUCLEOTIDE SEQUENCE [LARGE SCALE GENOMIC DNA]</scope>
    <source>
        <strain evidence="2 3">DSM 7051</strain>
    </source>
</reference>
<evidence type="ECO:0000259" key="1">
    <source>
        <dbReference type="Pfam" id="PF00535"/>
    </source>
</evidence>
<dbReference type="AlphaFoldDB" id="A0A7X0F929"/>
<protein>
    <recommendedName>
        <fullName evidence="1">Glycosyltransferase 2-like domain-containing protein</fullName>
    </recommendedName>
</protein>
<accession>A0A7X0F929</accession>
<sequence>MSSKSMPRLRLCVAAITRQRPIMLGELLASWTACEMPPFTDVSFIVVENSAQPDCRDIVLGAAKGLELDYRLEPCIGIPFARNRAVEHALESGADLVAFVDDDERVAADWLVELVAEYRRSRALLIGGPVEAQPPAVPLSRWRRAILRGVQQRFRHKAAVARRQSAAGRPERITIVTNNWLAQRDLFVVHRLRFDERDPMSGGSDSAFDHEVTRRGLAKAWADRAMVYETMPPSRLTFSYQFRRARDQSLASFTRKGRGGDRRAASIAVLLAFRLLATAVTALTVPVRGGPGVLALARASGWSAGRILGLLGSRSRLYAEVTGE</sequence>